<dbReference type="STRING" id="1432788.BU202_02235"/>
<dbReference type="Gene3D" id="3.30.70.100">
    <property type="match status" value="1"/>
</dbReference>
<dbReference type="AlphaFoldDB" id="A0A4Y9JF77"/>
<gene>
    <name evidence="2" type="ORF">E4T82_02320</name>
</gene>
<dbReference type="Pfam" id="PF03992">
    <property type="entry name" value="ABM"/>
    <property type="match status" value="1"/>
</dbReference>
<dbReference type="OrthoDB" id="9812754at2"/>
<evidence type="ECO:0000313" key="2">
    <source>
        <dbReference type="EMBL" id="TFU98619.1"/>
    </source>
</evidence>
<sequence>MQPIVNIFKLEVAEAELEEFFRIGKTNFTQSIVQEEGTLAMYLAEDAREQDFYVIEVYRDRMAYQEHIESAHFADFVAFSQEFIPKKERIALIPQVLLEKERLIEEDLSKLSMRLTVVHIKESMERLFKNELFEAMQARESGVLYAGHVADSPNTWYIMHIFRIGYSLIAPFLENKAYLEEIGRRELSPIAFVNKGNVVYSVIEKEL</sequence>
<reference evidence="2 3" key="1">
    <citation type="submission" date="2019-03" db="EMBL/GenBank/DDBJ databases">
        <title>Diversity of the mouse oral microbiome.</title>
        <authorList>
            <person name="Joseph S."/>
            <person name="Aduse-Opoku J."/>
            <person name="Curtis M."/>
            <person name="Wade W."/>
            <person name="Hashim A."/>
        </authorList>
    </citation>
    <scope>NUCLEOTIDE SEQUENCE [LARGE SCALE GENOMIC DNA]</scope>
    <source>
        <strain evidence="2 3">WM131</strain>
    </source>
</reference>
<evidence type="ECO:0000313" key="3">
    <source>
        <dbReference type="Proteomes" id="UP000297253"/>
    </source>
</evidence>
<evidence type="ECO:0000259" key="1">
    <source>
        <dbReference type="PROSITE" id="PS51725"/>
    </source>
</evidence>
<accession>A0A4Y9JF77</accession>
<organism evidence="2 3">
    <name type="scientific">Streptococcus cuniculi</name>
    <dbReference type="NCBI Taxonomy" id="1432788"/>
    <lineage>
        <taxon>Bacteria</taxon>
        <taxon>Bacillati</taxon>
        <taxon>Bacillota</taxon>
        <taxon>Bacilli</taxon>
        <taxon>Lactobacillales</taxon>
        <taxon>Streptococcaceae</taxon>
        <taxon>Streptococcus</taxon>
    </lineage>
</organism>
<dbReference type="PROSITE" id="PS51725">
    <property type="entry name" value="ABM"/>
    <property type="match status" value="1"/>
</dbReference>
<dbReference type="GO" id="GO:0003824">
    <property type="term" value="F:catalytic activity"/>
    <property type="evidence" value="ECO:0007669"/>
    <property type="project" value="TreeGrafter"/>
</dbReference>
<dbReference type="Proteomes" id="UP000297253">
    <property type="component" value="Unassembled WGS sequence"/>
</dbReference>
<feature type="domain" description="ABM" evidence="1">
    <location>
        <begin position="4"/>
        <end position="92"/>
    </location>
</feature>
<dbReference type="InterPro" id="IPR011008">
    <property type="entry name" value="Dimeric_a/b-barrel"/>
</dbReference>
<dbReference type="EMBL" id="SPPD01000002">
    <property type="protein sequence ID" value="TFU98619.1"/>
    <property type="molecule type" value="Genomic_DNA"/>
</dbReference>
<dbReference type="RefSeq" id="WP_135181287.1">
    <property type="nucleotide sequence ID" value="NZ_JADGKZ010000002.1"/>
</dbReference>
<dbReference type="InterPro" id="IPR050744">
    <property type="entry name" value="AI-2_Isomerase_LsrG"/>
</dbReference>
<dbReference type="SUPFAM" id="SSF54909">
    <property type="entry name" value="Dimeric alpha+beta barrel"/>
    <property type="match status" value="1"/>
</dbReference>
<protein>
    <recommendedName>
        <fullName evidence="1">ABM domain-containing protein</fullName>
    </recommendedName>
</protein>
<dbReference type="PANTHER" id="PTHR33336">
    <property type="entry name" value="QUINOL MONOOXYGENASE YGIN-RELATED"/>
    <property type="match status" value="1"/>
</dbReference>
<comment type="caution">
    <text evidence="2">The sequence shown here is derived from an EMBL/GenBank/DDBJ whole genome shotgun (WGS) entry which is preliminary data.</text>
</comment>
<proteinExistence type="predicted"/>
<name>A0A4Y9JF77_9STRE</name>
<dbReference type="InterPro" id="IPR007138">
    <property type="entry name" value="ABM_dom"/>
</dbReference>
<dbReference type="PANTHER" id="PTHR33336:SF3">
    <property type="entry name" value="ABM DOMAIN-CONTAINING PROTEIN"/>
    <property type="match status" value="1"/>
</dbReference>